<feature type="chain" id="PRO_5045114777" description="PknH-like extracellular domain-containing protein" evidence="1">
    <location>
        <begin position="30"/>
        <end position="198"/>
    </location>
</feature>
<evidence type="ECO:0000256" key="1">
    <source>
        <dbReference type="SAM" id="SignalP"/>
    </source>
</evidence>
<evidence type="ECO:0000313" key="2">
    <source>
        <dbReference type="EMBL" id="GAA1102013.1"/>
    </source>
</evidence>
<comment type="caution">
    <text evidence="2">The sequence shown here is derived from an EMBL/GenBank/DDBJ whole genome shotgun (WGS) entry which is preliminary data.</text>
</comment>
<accession>A0ABN1TTA2</accession>
<dbReference type="Proteomes" id="UP001501581">
    <property type="component" value="Unassembled WGS sequence"/>
</dbReference>
<proteinExistence type="predicted"/>
<dbReference type="EMBL" id="BAAALG010000008">
    <property type="protein sequence ID" value="GAA1102013.1"/>
    <property type="molecule type" value="Genomic_DNA"/>
</dbReference>
<gene>
    <name evidence="2" type="ORF">GCM10009668_20540</name>
</gene>
<name>A0ABN1TTA2_9ACTN</name>
<dbReference type="RefSeq" id="WP_343994016.1">
    <property type="nucleotide sequence ID" value="NZ_BAAALG010000008.1"/>
</dbReference>
<sequence length="198" mass="20333">MNIKRLSTVAATGALTLGLALGAPGTANAAVKAKDVPSKADIVKIFPAVKAGEFATDKSKKVTTPTTKCGTIKTVKVKSSFSTAGSTGTVTVSAGVAEFGSVAAAKKFFKQYKAVVKKCKTYTVSGVKVTVKSAKAPKVGQERLALTQVTSYSGINSHGSTVVIRQGKRIGVAAAFDSTKVSSAKMTKLAKVTAKKMK</sequence>
<keyword evidence="1" id="KW-0732">Signal</keyword>
<keyword evidence="3" id="KW-1185">Reference proteome</keyword>
<evidence type="ECO:0008006" key="4">
    <source>
        <dbReference type="Google" id="ProtNLM"/>
    </source>
</evidence>
<protein>
    <recommendedName>
        <fullName evidence="4">PknH-like extracellular domain-containing protein</fullName>
    </recommendedName>
</protein>
<feature type="signal peptide" evidence="1">
    <location>
        <begin position="1"/>
        <end position="29"/>
    </location>
</feature>
<reference evidence="2 3" key="1">
    <citation type="journal article" date="2019" name="Int. J. Syst. Evol. Microbiol.">
        <title>The Global Catalogue of Microorganisms (GCM) 10K type strain sequencing project: providing services to taxonomists for standard genome sequencing and annotation.</title>
        <authorList>
            <consortium name="The Broad Institute Genomics Platform"/>
            <consortium name="The Broad Institute Genome Sequencing Center for Infectious Disease"/>
            <person name="Wu L."/>
            <person name="Ma J."/>
        </authorList>
    </citation>
    <scope>NUCLEOTIDE SEQUENCE [LARGE SCALE GENOMIC DNA]</scope>
    <source>
        <strain evidence="2 3">JCM 13008</strain>
    </source>
</reference>
<organism evidence="2 3">
    <name type="scientific">Nocardioides dubius</name>
    <dbReference type="NCBI Taxonomy" id="317019"/>
    <lineage>
        <taxon>Bacteria</taxon>
        <taxon>Bacillati</taxon>
        <taxon>Actinomycetota</taxon>
        <taxon>Actinomycetes</taxon>
        <taxon>Propionibacteriales</taxon>
        <taxon>Nocardioidaceae</taxon>
        <taxon>Nocardioides</taxon>
    </lineage>
</organism>
<evidence type="ECO:0000313" key="3">
    <source>
        <dbReference type="Proteomes" id="UP001501581"/>
    </source>
</evidence>